<dbReference type="Proteomes" id="UP000245938">
    <property type="component" value="Unassembled WGS sequence"/>
</dbReference>
<sequence length="231" mass="26470">MFSALIAIIVALIIGFAYHVSQPLSTIFKEDSMDESMSSSREKGAAGEAIIHDFFQHLPGNYIVFQNIYLPLKKDGEYTEIDLIVVHEKGVFVIESKNYEGKITGDSMEHYWQKSHSPTFSQRFYNPIMQNATHIAALERVIGSVEYDTIYSIVVFGPHAELHVEAMPADHIFVMKTTQLSAIHEIIQASNARLPYEYIASELQKYHSNDWQMKTSHVNRLKLKYRRRAIS</sequence>
<comment type="caution">
    <text evidence="2">The sequence shown here is derived from an EMBL/GenBank/DDBJ whole genome shotgun (WGS) entry which is preliminary data.</text>
</comment>
<reference evidence="2 3" key="1">
    <citation type="submission" date="2018-05" db="EMBL/GenBank/DDBJ databases">
        <title>Kurthia sibirica genome sequence.</title>
        <authorList>
            <person name="Maclea K.S."/>
            <person name="Goen A.E."/>
        </authorList>
    </citation>
    <scope>NUCLEOTIDE SEQUENCE [LARGE SCALE GENOMIC DNA]</scope>
    <source>
        <strain evidence="2 3">ATCC 49154</strain>
    </source>
</reference>
<dbReference type="AlphaFoldDB" id="A0A2U3ALF1"/>
<protein>
    <recommendedName>
        <fullName evidence="1">NERD domain-containing protein</fullName>
    </recommendedName>
</protein>
<dbReference type="EMBL" id="QFVR01000009">
    <property type="protein sequence ID" value="PWI25368.1"/>
    <property type="molecule type" value="Genomic_DNA"/>
</dbReference>
<evidence type="ECO:0000313" key="3">
    <source>
        <dbReference type="Proteomes" id="UP000245938"/>
    </source>
</evidence>
<organism evidence="2 3">
    <name type="scientific">Kurthia sibirica</name>
    <dbReference type="NCBI Taxonomy" id="202750"/>
    <lineage>
        <taxon>Bacteria</taxon>
        <taxon>Bacillati</taxon>
        <taxon>Bacillota</taxon>
        <taxon>Bacilli</taxon>
        <taxon>Bacillales</taxon>
        <taxon>Caryophanaceae</taxon>
        <taxon>Kurthia</taxon>
    </lineage>
</organism>
<dbReference type="InterPro" id="IPR011528">
    <property type="entry name" value="NERD"/>
</dbReference>
<evidence type="ECO:0000313" key="2">
    <source>
        <dbReference type="EMBL" id="PWI25368.1"/>
    </source>
</evidence>
<name>A0A2U3ALF1_9BACL</name>
<dbReference type="Pfam" id="PF08378">
    <property type="entry name" value="NERD"/>
    <property type="match status" value="1"/>
</dbReference>
<proteinExistence type="predicted"/>
<dbReference type="RefSeq" id="WP_109305997.1">
    <property type="nucleotide sequence ID" value="NZ_BJUF01000033.1"/>
</dbReference>
<evidence type="ECO:0000259" key="1">
    <source>
        <dbReference type="PROSITE" id="PS50965"/>
    </source>
</evidence>
<accession>A0A2U3ALF1</accession>
<keyword evidence="3" id="KW-1185">Reference proteome</keyword>
<dbReference type="PROSITE" id="PS50965">
    <property type="entry name" value="NERD"/>
    <property type="match status" value="1"/>
</dbReference>
<dbReference type="OrthoDB" id="5782056at2"/>
<feature type="domain" description="NERD" evidence="1">
    <location>
        <begin position="43"/>
        <end position="161"/>
    </location>
</feature>
<gene>
    <name evidence="2" type="ORF">DEX24_08495</name>
</gene>